<evidence type="ECO:0000256" key="1">
    <source>
        <dbReference type="ARBA" id="ARBA00023157"/>
    </source>
</evidence>
<dbReference type="OrthoDB" id="5865240at2759"/>
<dbReference type="Pfam" id="PF00059">
    <property type="entry name" value="Lectin_C"/>
    <property type="match status" value="2"/>
</dbReference>
<dbReference type="InterPro" id="IPR016186">
    <property type="entry name" value="C-type_lectin-like/link_sf"/>
</dbReference>
<keyword evidence="1" id="KW-1015">Disulfide bond</keyword>
<dbReference type="SUPFAM" id="SSF56436">
    <property type="entry name" value="C-type lectin-like"/>
    <property type="match status" value="2"/>
</dbReference>
<dbReference type="AlphaFoldDB" id="E3MNL8"/>
<dbReference type="eggNOG" id="KOG4297">
    <property type="taxonomic scope" value="Eukaryota"/>
</dbReference>
<dbReference type="Proteomes" id="UP000008281">
    <property type="component" value="Unassembled WGS sequence"/>
</dbReference>
<dbReference type="OMA" id="NNCADEM"/>
<reference evidence="4" key="1">
    <citation type="submission" date="2007-07" db="EMBL/GenBank/DDBJ databases">
        <title>PCAP assembly of the Caenorhabditis remanei genome.</title>
        <authorList>
            <consortium name="The Caenorhabditis remanei Sequencing Consortium"/>
            <person name="Wilson R.K."/>
        </authorList>
    </citation>
    <scope>NUCLEOTIDE SEQUENCE [LARGE SCALE GENOMIC DNA]</scope>
    <source>
        <strain evidence="4">PB4641</strain>
    </source>
</reference>
<dbReference type="PANTHER" id="PTHR22991:SF41">
    <property type="entry name" value="CUB DOMAIN-CONTAINING PROTEIN-RELATED"/>
    <property type="match status" value="1"/>
</dbReference>
<keyword evidence="2" id="KW-0732">Signal</keyword>
<dbReference type="InParanoid" id="E3MNL8"/>
<dbReference type="PANTHER" id="PTHR22991">
    <property type="entry name" value="PROTEIN CBG13490"/>
    <property type="match status" value="1"/>
</dbReference>
<proteinExistence type="predicted"/>
<feature type="domain" description="C-type lectin" evidence="3">
    <location>
        <begin position="88"/>
        <end position="198"/>
    </location>
</feature>
<gene>
    <name evidence="4" type="ORF">CRE_05837</name>
</gene>
<sequence>MLKILVFSILFGFSTARIYKPLASDPYPTPSPYPWYTTATTLYPWYYYTTTRDTRPTTTRRYDMWTTTRPPTTSLPPIVCPDGYTVLNGAQCVKLVQTPMTYTNALNYCRQNVTGGNLVSIRNAIDNRALTNLAKSMGQTQPVWIGLTCSLSGSPSSCYWADDSGSAYSYSNFASGNPFVDVGQKVYMLISGGSAGKWVSGDGDLMSIDFFCEAEPKNQPEPCFNSFNGYCYDIHFTPETSVFSSRSICESSCGDMVSIHSSAENNHILSIYNQYPSNYYSGDYLRIGGISDSVGKYWLDGTDWDYSNLEYFNPQIGSCMTMAVKDDIVPRGTWMSNNCAVNIGFVCKRKMGATC</sequence>
<dbReference type="HOGENOM" id="CLU_037161_1_0_1"/>
<dbReference type="InterPro" id="IPR016187">
    <property type="entry name" value="CTDL_fold"/>
</dbReference>
<evidence type="ECO:0000313" key="4">
    <source>
        <dbReference type="EMBL" id="EFP06082.1"/>
    </source>
</evidence>
<feature type="chain" id="PRO_5003177364" description="C-type lectin domain-containing protein" evidence="2">
    <location>
        <begin position="17"/>
        <end position="355"/>
    </location>
</feature>
<keyword evidence="5" id="KW-1185">Reference proteome</keyword>
<dbReference type="CDD" id="cd00037">
    <property type="entry name" value="CLECT"/>
    <property type="match status" value="2"/>
</dbReference>
<dbReference type="InterPro" id="IPR001304">
    <property type="entry name" value="C-type_lectin-like"/>
</dbReference>
<dbReference type="Gene3D" id="3.10.100.10">
    <property type="entry name" value="Mannose-Binding Protein A, subunit A"/>
    <property type="match status" value="2"/>
</dbReference>
<evidence type="ECO:0000259" key="3">
    <source>
        <dbReference type="PROSITE" id="PS50041"/>
    </source>
</evidence>
<accession>E3MNL8</accession>
<dbReference type="PROSITE" id="PS50041">
    <property type="entry name" value="C_TYPE_LECTIN_2"/>
    <property type="match status" value="2"/>
</dbReference>
<protein>
    <recommendedName>
        <fullName evidence="3">C-type lectin domain-containing protein</fullName>
    </recommendedName>
</protein>
<evidence type="ECO:0000313" key="5">
    <source>
        <dbReference type="Proteomes" id="UP000008281"/>
    </source>
</evidence>
<feature type="domain" description="C-type lectin" evidence="3">
    <location>
        <begin position="227"/>
        <end position="348"/>
    </location>
</feature>
<feature type="signal peptide" evidence="2">
    <location>
        <begin position="1"/>
        <end position="16"/>
    </location>
</feature>
<organism evidence="5">
    <name type="scientific">Caenorhabditis remanei</name>
    <name type="common">Caenorhabditis vulgaris</name>
    <dbReference type="NCBI Taxonomy" id="31234"/>
    <lineage>
        <taxon>Eukaryota</taxon>
        <taxon>Metazoa</taxon>
        <taxon>Ecdysozoa</taxon>
        <taxon>Nematoda</taxon>
        <taxon>Chromadorea</taxon>
        <taxon>Rhabditida</taxon>
        <taxon>Rhabditina</taxon>
        <taxon>Rhabditomorpha</taxon>
        <taxon>Rhabditoidea</taxon>
        <taxon>Rhabditidae</taxon>
        <taxon>Peloderinae</taxon>
        <taxon>Caenorhabditis</taxon>
    </lineage>
</organism>
<dbReference type="STRING" id="31234.E3MNL8"/>
<dbReference type="SMART" id="SM00034">
    <property type="entry name" value="CLECT"/>
    <property type="match status" value="2"/>
</dbReference>
<evidence type="ECO:0000256" key="2">
    <source>
        <dbReference type="SAM" id="SignalP"/>
    </source>
</evidence>
<name>E3MNL8_CAERE</name>
<dbReference type="InterPro" id="IPR050976">
    <property type="entry name" value="Snaclec"/>
</dbReference>
<dbReference type="EMBL" id="DS268460">
    <property type="protein sequence ID" value="EFP06082.1"/>
    <property type="molecule type" value="Genomic_DNA"/>
</dbReference>